<keyword evidence="15" id="KW-0807">Transducer</keyword>
<dbReference type="SMART" id="SM00179">
    <property type="entry name" value="EGF_CA"/>
    <property type="match status" value="4"/>
</dbReference>
<evidence type="ECO:0000256" key="3">
    <source>
        <dbReference type="ARBA" id="ARBA00022475"/>
    </source>
</evidence>
<keyword evidence="10" id="KW-0297">G-protein coupled receptor</keyword>
<dbReference type="SMART" id="SM00303">
    <property type="entry name" value="GPS"/>
    <property type="match status" value="1"/>
</dbReference>
<dbReference type="GO" id="GO:0004930">
    <property type="term" value="F:G protein-coupled receptor activity"/>
    <property type="evidence" value="ECO:0000318"/>
    <property type="project" value="GO_Central"/>
</dbReference>
<accession>W5MUP9</accession>
<sequence>SFLFADIDECASGICPYNSLCFNTIGSYYCQCKPGFRPTSSPCKNVDECSLIGYCPKNSVCFNINGSYYCQCKTGFRSTSRTTNFTSVSEKCTDVNECRENVIICGVNTICSNTIGNYFCTCKPGYKSSSGEENFNTTNNVLCEDVNECEEDQGICGSNATCRNTDGSYRCDCHLGFSNRGNSTGHCSAVQCRVELITCLRTILSTSSGVDNPSDNFAMEMYLWAQALNYFHNRNEECKNKTKIYKKYSKQMTVEGYWPEPKCVSLWLFRTKKKQDSLFSVSLVPASSIEKCLSDLFSSKNITSYEPKKIVGAISSFLNQSVLQTNLTVHARVNGNTLQVNLQNIMQNASNGIGTVLFASYTGLEFLLDGRYFQNKSSEDIVSPQINSNIVTVVINQKKNHIHTLLQPINVTFQNKQHKRDENELICVYWKYGVNESSWSQSGLKVIHSNETHTVCSSNHLTTFAVIMATKAEQIEEDSALSVIEYVFVITSLICLGLAIITFVFCKSVQKGHNTIHLHLSLCLFMAHLLLLTGGSKTENKMICAVIAGVLHFLFLASFVWMCLEGVQLLLLVTNLRVVKYSSRNRLTKRYLFPPGYGIPAVIVAVSAGVCPGGYGTQKSCWLSFERAFAWSFLGPVSFFISVNIIMFAIILWALKSQLSFINTDVSKVRNTRLLTFKAMAHCFIMGCSWILGFFQGVKFFSYMFVIVNSLQGPFIFLVHCVLNQQIRAEYRRWLRCTYKKKYKSESSGVTMRTLADTNTTDPRSK</sequence>
<keyword evidence="4 16" id="KW-0245">EGF-like domain</keyword>
<dbReference type="Gene3D" id="1.20.1070.10">
    <property type="entry name" value="Rhodopsin 7-helix transmembrane proteins"/>
    <property type="match status" value="1"/>
</dbReference>
<proteinExistence type="inferred from homology"/>
<dbReference type="Pfam" id="PF01825">
    <property type="entry name" value="GPS"/>
    <property type="match status" value="1"/>
</dbReference>
<reference evidence="21" key="2">
    <citation type="submission" date="2025-08" db="UniProtKB">
        <authorList>
            <consortium name="Ensembl"/>
        </authorList>
    </citation>
    <scope>IDENTIFICATION</scope>
</reference>
<dbReference type="EMBL" id="AHAT01021296">
    <property type="status" value="NOT_ANNOTATED_CDS"/>
    <property type="molecule type" value="Genomic_DNA"/>
</dbReference>
<dbReference type="GO" id="GO:0007186">
    <property type="term" value="P:G protein-coupled receptor signaling pathway"/>
    <property type="evidence" value="ECO:0000318"/>
    <property type="project" value="GO_Central"/>
</dbReference>
<dbReference type="FunFam" id="2.10.25.10:FF:000038">
    <property type="entry name" value="Fibrillin 2"/>
    <property type="match status" value="1"/>
</dbReference>
<dbReference type="GeneTree" id="ENSGT00940000163334"/>
<dbReference type="AlphaFoldDB" id="W5MUP9"/>
<evidence type="ECO:0000256" key="6">
    <source>
        <dbReference type="ARBA" id="ARBA00022729"/>
    </source>
</evidence>
<feature type="transmembrane region" description="Helical" evidence="17">
    <location>
        <begin position="547"/>
        <end position="576"/>
    </location>
</feature>
<dbReference type="SUPFAM" id="SSF81321">
    <property type="entry name" value="Family A G protein-coupled receptor-like"/>
    <property type="match status" value="1"/>
</dbReference>
<feature type="transmembrane region" description="Helical" evidence="17">
    <location>
        <begin position="628"/>
        <end position="655"/>
    </location>
</feature>
<keyword evidence="14" id="KW-0325">Glycoprotein</keyword>
<evidence type="ECO:0000256" key="17">
    <source>
        <dbReference type="SAM" id="Phobius"/>
    </source>
</evidence>
<dbReference type="InterPro" id="IPR017981">
    <property type="entry name" value="GPCR_2-like_7TM"/>
</dbReference>
<dbReference type="SUPFAM" id="SSF57196">
    <property type="entry name" value="EGF/Laminin"/>
    <property type="match status" value="4"/>
</dbReference>
<evidence type="ECO:0000256" key="4">
    <source>
        <dbReference type="ARBA" id="ARBA00022536"/>
    </source>
</evidence>
<dbReference type="Pfam" id="PF07645">
    <property type="entry name" value="EGF_CA"/>
    <property type="match status" value="4"/>
</dbReference>
<dbReference type="FunFam" id="2.10.25.10:FF:000802">
    <property type="entry name" value="Adhesion G protein-coupled receptor E5b, duplicate 3"/>
    <property type="match status" value="1"/>
</dbReference>
<feature type="domain" description="EGF-like" evidence="18">
    <location>
        <begin position="6"/>
        <end position="42"/>
    </location>
</feature>
<dbReference type="OMA" id="SDCANSM"/>
<evidence type="ECO:0000259" key="18">
    <source>
        <dbReference type="PROSITE" id="PS50026"/>
    </source>
</evidence>
<feature type="transmembrane region" description="Helical" evidence="17">
    <location>
        <begin position="486"/>
        <end position="506"/>
    </location>
</feature>
<evidence type="ECO:0000256" key="7">
    <source>
        <dbReference type="ARBA" id="ARBA00022737"/>
    </source>
</evidence>
<feature type="domain" description="EGF-like" evidence="18">
    <location>
        <begin position="145"/>
        <end position="188"/>
    </location>
</feature>
<evidence type="ECO:0000256" key="15">
    <source>
        <dbReference type="ARBA" id="ARBA00023224"/>
    </source>
</evidence>
<name>W5MUP9_LEPOC</name>
<dbReference type="PROSITE" id="PS01187">
    <property type="entry name" value="EGF_CA"/>
    <property type="match status" value="2"/>
</dbReference>
<dbReference type="GO" id="GO:0030855">
    <property type="term" value="P:epithelial cell differentiation"/>
    <property type="evidence" value="ECO:0007669"/>
    <property type="project" value="UniProtKB-ARBA"/>
</dbReference>
<dbReference type="InterPro" id="IPR046338">
    <property type="entry name" value="GAIN_dom_sf"/>
</dbReference>
<dbReference type="PANTHER" id="PTHR12011:SF469">
    <property type="entry name" value="ADHESION G PROTEIN-COUPLED RECEPTOR E1-RELATED"/>
    <property type="match status" value="1"/>
</dbReference>
<feature type="domain" description="G-protein coupled receptors family 2 profile 2" evidence="20">
    <location>
        <begin position="481"/>
        <end position="724"/>
    </location>
</feature>
<dbReference type="Pfam" id="PF00002">
    <property type="entry name" value="7tm_2"/>
    <property type="match status" value="1"/>
</dbReference>
<keyword evidence="3" id="KW-1003">Cell membrane</keyword>
<dbReference type="HOGENOM" id="CLU_002753_3_7_1"/>
<evidence type="ECO:0000256" key="8">
    <source>
        <dbReference type="ARBA" id="ARBA00022837"/>
    </source>
</evidence>
<dbReference type="InterPro" id="IPR000832">
    <property type="entry name" value="GPCR_2_secretin-like"/>
</dbReference>
<dbReference type="PROSITE" id="PS50221">
    <property type="entry name" value="GAIN_B"/>
    <property type="match status" value="1"/>
</dbReference>
<dbReference type="GO" id="GO:0005886">
    <property type="term" value="C:plasma membrane"/>
    <property type="evidence" value="ECO:0000318"/>
    <property type="project" value="GO_Central"/>
</dbReference>
<feature type="domain" description="EGF-like" evidence="18">
    <location>
        <begin position="45"/>
        <end position="82"/>
    </location>
</feature>
<evidence type="ECO:0000256" key="10">
    <source>
        <dbReference type="ARBA" id="ARBA00023040"/>
    </source>
</evidence>
<dbReference type="PRINTS" id="PR00249">
    <property type="entry name" value="GPCRSECRETIN"/>
</dbReference>
<evidence type="ECO:0000256" key="16">
    <source>
        <dbReference type="PROSITE-ProRule" id="PRU00076"/>
    </source>
</evidence>
<organism evidence="21 22">
    <name type="scientific">Lepisosteus oculatus</name>
    <name type="common">Spotted gar</name>
    <dbReference type="NCBI Taxonomy" id="7918"/>
    <lineage>
        <taxon>Eukaryota</taxon>
        <taxon>Metazoa</taxon>
        <taxon>Chordata</taxon>
        <taxon>Craniata</taxon>
        <taxon>Vertebrata</taxon>
        <taxon>Euteleostomi</taxon>
        <taxon>Actinopterygii</taxon>
        <taxon>Neopterygii</taxon>
        <taxon>Holostei</taxon>
        <taxon>Semionotiformes</taxon>
        <taxon>Lepisosteidae</taxon>
        <taxon>Lepisosteus</taxon>
    </lineage>
</organism>
<evidence type="ECO:0000256" key="12">
    <source>
        <dbReference type="ARBA" id="ARBA00023157"/>
    </source>
</evidence>
<keyword evidence="12" id="KW-1015">Disulfide bond</keyword>
<dbReference type="PANTHER" id="PTHR12011">
    <property type="entry name" value="ADHESION G-PROTEIN COUPLED RECEPTOR"/>
    <property type="match status" value="1"/>
</dbReference>
<dbReference type="InterPro" id="IPR000152">
    <property type="entry name" value="EGF-type_Asp/Asn_hydroxyl_site"/>
</dbReference>
<comment type="caution">
    <text evidence="16">Lacks conserved residue(s) required for the propagation of feature annotation.</text>
</comment>
<keyword evidence="7" id="KW-0677">Repeat</keyword>
<evidence type="ECO:0000313" key="22">
    <source>
        <dbReference type="Proteomes" id="UP000018468"/>
    </source>
</evidence>
<dbReference type="Gene3D" id="2.60.220.50">
    <property type="match status" value="1"/>
</dbReference>
<dbReference type="eggNOG" id="KOG4193">
    <property type="taxonomic scope" value="Eukaryota"/>
</dbReference>
<keyword evidence="11 17" id="KW-0472">Membrane</keyword>
<dbReference type="InterPro" id="IPR057244">
    <property type="entry name" value="GAIN_B"/>
</dbReference>
<dbReference type="InParanoid" id="W5MUP9"/>
<dbReference type="InterPro" id="IPR001740">
    <property type="entry name" value="GPCR_2_EMR1-like_rcpt"/>
</dbReference>
<dbReference type="FunFam" id="2.10.25.10:FF:000916">
    <property type="entry name" value="Adhesion G protein-coupled receptor E5b, duplicate 3"/>
    <property type="match status" value="1"/>
</dbReference>
<keyword evidence="22" id="KW-1185">Reference proteome</keyword>
<dbReference type="Proteomes" id="UP000018468">
    <property type="component" value="Linkage group LG6"/>
</dbReference>
<evidence type="ECO:0000256" key="5">
    <source>
        <dbReference type="ARBA" id="ARBA00022692"/>
    </source>
</evidence>
<dbReference type="InterPro" id="IPR018097">
    <property type="entry name" value="EGF_Ca-bd_CS"/>
</dbReference>
<protein>
    <submittedName>
        <fullName evidence="21">Uncharacterized protein</fullName>
    </submittedName>
</protein>
<keyword evidence="5 17" id="KW-0812">Transmembrane</keyword>
<feature type="domain" description="GAIN-B" evidence="19">
    <location>
        <begin position="314"/>
        <end position="474"/>
    </location>
</feature>
<comment type="similarity">
    <text evidence="2">Belongs to the G-protein coupled receptor 2 family. Adhesion G-protein coupled receptor (ADGR) subfamily.</text>
</comment>
<comment type="subcellular location">
    <subcellularLocation>
        <location evidence="1">Cell membrane</location>
        <topology evidence="1">Multi-pass membrane protein</topology>
    </subcellularLocation>
</comment>
<dbReference type="InterPro" id="IPR049883">
    <property type="entry name" value="NOTCH1_EGF-like"/>
</dbReference>
<keyword evidence="13" id="KW-0675">Receptor</keyword>
<feature type="domain" description="EGF-like" evidence="18">
    <location>
        <begin position="94"/>
        <end position="132"/>
    </location>
</feature>
<dbReference type="InterPro" id="IPR000742">
    <property type="entry name" value="EGF"/>
</dbReference>
<evidence type="ECO:0000259" key="20">
    <source>
        <dbReference type="PROSITE" id="PS50261"/>
    </source>
</evidence>
<keyword evidence="6" id="KW-0732">Signal</keyword>
<dbReference type="Gene3D" id="2.10.25.10">
    <property type="entry name" value="Laminin"/>
    <property type="match status" value="4"/>
</dbReference>
<dbReference type="PRINTS" id="PR01128">
    <property type="entry name" value="EMR1HORMONER"/>
</dbReference>
<evidence type="ECO:0000256" key="9">
    <source>
        <dbReference type="ARBA" id="ARBA00022989"/>
    </source>
</evidence>
<dbReference type="GO" id="GO:0005509">
    <property type="term" value="F:calcium ion binding"/>
    <property type="evidence" value="ECO:0007669"/>
    <property type="project" value="InterPro"/>
</dbReference>
<evidence type="ECO:0000256" key="2">
    <source>
        <dbReference type="ARBA" id="ARBA00007343"/>
    </source>
</evidence>
<evidence type="ECO:0000256" key="13">
    <source>
        <dbReference type="ARBA" id="ARBA00023170"/>
    </source>
</evidence>
<feature type="transmembrane region" description="Helical" evidence="17">
    <location>
        <begin position="518"/>
        <end position="535"/>
    </location>
</feature>
<dbReference type="FunFam" id="2.10.25.10:FF:000177">
    <property type="entry name" value="Adhesion G protein-coupled receptor E2"/>
    <property type="match status" value="1"/>
</dbReference>
<reference evidence="21" key="3">
    <citation type="submission" date="2025-09" db="UniProtKB">
        <authorList>
            <consortium name="Ensembl"/>
        </authorList>
    </citation>
    <scope>IDENTIFICATION</scope>
</reference>
<dbReference type="PROSITE" id="PS50261">
    <property type="entry name" value="G_PROTEIN_RECEP_F2_4"/>
    <property type="match status" value="1"/>
</dbReference>
<feature type="transmembrane region" description="Helical" evidence="17">
    <location>
        <begin position="701"/>
        <end position="723"/>
    </location>
</feature>
<reference evidence="22" key="1">
    <citation type="submission" date="2011-12" db="EMBL/GenBank/DDBJ databases">
        <title>The Draft Genome of Lepisosteus oculatus.</title>
        <authorList>
            <consortium name="The Broad Institute Genome Assembly &amp; Analysis Group"/>
            <consortium name="Computational R&amp;D Group"/>
            <consortium name="and Sequencing Platform"/>
            <person name="Di Palma F."/>
            <person name="Alfoldi J."/>
            <person name="Johnson J."/>
            <person name="Berlin A."/>
            <person name="Gnerre S."/>
            <person name="Jaffe D."/>
            <person name="MacCallum I."/>
            <person name="Young S."/>
            <person name="Walker B.J."/>
            <person name="Lander E.S."/>
            <person name="Lindblad-Toh K."/>
        </authorList>
    </citation>
    <scope>NUCLEOTIDE SEQUENCE [LARGE SCALE GENOMIC DNA]</scope>
</reference>
<dbReference type="InterPro" id="IPR001881">
    <property type="entry name" value="EGF-like_Ca-bd_dom"/>
</dbReference>
<dbReference type="FunFam" id="1.20.1070.10:FF:000054">
    <property type="entry name" value="Adhesion G protein-coupled receptor E3"/>
    <property type="match status" value="1"/>
</dbReference>
<dbReference type="FunFam" id="2.60.220.50:FF:000079">
    <property type="entry name" value="Uncharacterized protein"/>
    <property type="match status" value="1"/>
</dbReference>
<dbReference type="PROSITE" id="PS50026">
    <property type="entry name" value="EGF_3"/>
    <property type="match status" value="4"/>
</dbReference>
<evidence type="ECO:0000313" key="21">
    <source>
        <dbReference type="Ensembl" id="ENSLOCP00000012108.1"/>
    </source>
</evidence>
<keyword evidence="9 17" id="KW-1133">Transmembrane helix</keyword>
<evidence type="ECO:0000256" key="11">
    <source>
        <dbReference type="ARBA" id="ARBA00023136"/>
    </source>
</evidence>
<evidence type="ECO:0000256" key="14">
    <source>
        <dbReference type="ARBA" id="ARBA00023180"/>
    </source>
</evidence>
<evidence type="ECO:0000259" key="19">
    <source>
        <dbReference type="PROSITE" id="PS50221"/>
    </source>
</evidence>
<keyword evidence="8" id="KW-0106">Calcium</keyword>
<feature type="transmembrane region" description="Helical" evidence="17">
    <location>
        <begin position="597"/>
        <end position="616"/>
    </location>
</feature>
<dbReference type="InterPro" id="IPR000203">
    <property type="entry name" value="GPS"/>
</dbReference>
<dbReference type="PROSITE" id="PS00010">
    <property type="entry name" value="ASX_HYDROXYL"/>
    <property type="match status" value="4"/>
</dbReference>
<dbReference type="EMBL" id="AHAT01021295">
    <property type="status" value="NOT_ANNOTATED_CDS"/>
    <property type="molecule type" value="Genomic_DNA"/>
</dbReference>
<dbReference type="Bgee" id="ENSLOCG00000009904">
    <property type="expression patterns" value="Expressed in mesonephros and 10 other cell types or tissues"/>
</dbReference>
<dbReference type="SMART" id="SM00181">
    <property type="entry name" value="EGF"/>
    <property type="match status" value="4"/>
</dbReference>
<feature type="transmembrane region" description="Helical" evidence="17">
    <location>
        <begin position="675"/>
        <end position="695"/>
    </location>
</feature>
<dbReference type="Ensembl" id="ENSLOCT00000012129.1">
    <property type="protein sequence ID" value="ENSLOCP00000012108.1"/>
    <property type="gene ID" value="ENSLOCG00000009904.1"/>
</dbReference>
<dbReference type="GO" id="GO:0007166">
    <property type="term" value="P:cell surface receptor signaling pathway"/>
    <property type="evidence" value="ECO:0007669"/>
    <property type="project" value="InterPro"/>
</dbReference>
<dbReference type="CDD" id="cd00054">
    <property type="entry name" value="EGF_CA"/>
    <property type="match status" value="4"/>
</dbReference>
<evidence type="ECO:0000256" key="1">
    <source>
        <dbReference type="ARBA" id="ARBA00004651"/>
    </source>
</evidence>